<dbReference type="PROSITE" id="PS51257">
    <property type="entry name" value="PROKAR_LIPOPROTEIN"/>
    <property type="match status" value="1"/>
</dbReference>
<dbReference type="Proteomes" id="UP000317315">
    <property type="component" value="Unassembled WGS sequence"/>
</dbReference>
<evidence type="ECO:0008006" key="4">
    <source>
        <dbReference type="Google" id="ProtNLM"/>
    </source>
</evidence>
<accession>A0A521BWT9</accession>
<feature type="signal peptide" evidence="1">
    <location>
        <begin position="1"/>
        <end position="18"/>
    </location>
</feature>
<evidence type="ECO:0000313" key="3">
    <source>
        <dbReference type="Proteomes" id="UP000317315"/>
    </source>
</evidence>
<organism evidence="2 3">
    <name type="scientific">Balnearium lithotrophicum</name>
    <dbReference type="NCBI Taxonomy" id="223788"/>
    <lineage>
        <taxon>Bacteria</taxon>
        <taxon>Pseudomonadati</taxon>
        <taxon>Aquificota</taxon>
        <taxon>Aquificia</taxon>
        <taxon>Desulfurobacteriales</taxon>
        <taxon>Desulfurobacteriaceae</taxon>
        <taxon>Balnearium</taxon>
    </lineage>
</organism>
<feature type="chain" id="PRO_5021877159" description="Lipoprotein" evidence="1">
    <location>
        <begin position="19"/>
        <end position="54"/>
    </location>
</feature>
<keyword evidence="3" id="KW-1185">Reference proteome</keyword>
<keyword evidence="1" id="KW-0732">Signal</keyword>
<sequence>MRYLTAFLLLSLSFTLQSCLPLIAAGAGAAGGYYVGKNYNVKVKSPVEVEKKND</sequence>
<reference evidence="2 3" key="1">
    <citation type="submission" date="2017-05" db="EMBL/GenBank/DDBJ databases">
        <authorList>
            <person name="Varghese N."/>
            <person name="Submissions S."/>
        </authorList>
    </citation>
    <scope>NUCLEOTIDE SEQUENCE [LARGE SCALE GENOMIC DNA]</scope>
    <source>
        <strain evidence="2 3">DSM 16304</strain>
    </source>
</reference>
<name>A0A521BWT9_9BACT</name>
<gene>
    <name evidence="2" type="ORF">SAMN06269117_10855</name>
</gene>
<dbReference type="AlphaFoldDB" id="A0A521BWT9"/>
<proteinExistence type="predicted"/>
<evidence type="ECO:0000256" key="1">
    <source>
        <dbReference type="SAM" id="SignalP"/>
    </source>
</evidence>
<dbReference type="RefSeq" id="WP_185954238.1">
    <property type="nucleotide sequence ID" value="NZ_FXTM01000008.1"/>
</dbReference>
<dbReference type="EMBL" id="FXTM01000008">
    <property type="protein sequence ID" value="SMO51616.1"/>
    <property type="molecule type" value="Genomic_DNA"/>
</dbReference>
<protein>
    <recommendedName>
        <fullName evidence="4">Lipoprotein</fullName>
    </recommendedName>
</protein>
<evidence type="ECO:0000313" key="2">
    <source>
        <dbReference type="EMBL" id="SMO51616.1"/>
    </source>
</evidence>